<feature type="transmembrane region" description="Helical" evidence="1">
    <location>
        <begin position="42"/>
        <end position="59"/>
    </location>
</feature>
<evidence type="ECO:0000313" key="2">
    <source>
        <dbReference type="EMBL" id="MBB3984875.1"/>
    </source>
</evidence>
<keyword evidence="3" id="KW-1185">Reference proteome</keyword>
<keyword evidence="1" id="KW-1133">Transmembrane helix</keyword>
<accession>A0A7W6GRG1</accession>
<evidence type="ECO:0000313" key="3">
    <source>
        <dbReference type="Proteomes" id="UP000541426"/>
    </source>
</evidence>
<sequence length="72" mass="8271">MTNLMNVQTPWFIPLWRRIVLVCVCLGWGLAEFLMGNPGWSLLFAALGLYCAYQFFVVFDPKDPVPEDKDDT</sequence>
<evidence type="ECO:0000256" key="1">
    <source>
        <dbReference type="SAM" id="Phobius"/>
    </source>
</evidence>
<keyword evidence="1" id="KW-0812">Transmembrane</keyword>
<dbReference type="RefSeq" id="WP_183963873.1">
    <property type="nucleotide sequence ID" value="NZ_BAABBZ010000014.1"/>
</dbReference>
<dbReference type="AlphaFoldDB" id="A0A7W6GRG1"/>
<dbReference type="EMBL" id="JACIEJ010000002">
    <property type="protein sequence ID" value="MBB3984875.1"/>
    <property type="molecule type" value="Genomic_DNA"/>
</dbReference>
<evidence type="ECO:0008006" key="4">
    <source>
        <dbReference type="Google" id="ProtNLM"/>
    </source>
</evidence>
<proteinExistence type="predicted"/>
<name>A0A7W6GRG1_9RHOB</name>
<dbReference type="Proteomes" id="UP000541426">
    <property type="component" value="Unassembled WGS sequence"/>
</dbReference>
<gene>
    <name evidence="2" type="ORF">GGQ68_001191</name>
</gene>
<reference evidence="2 3" key="1">
    <citation type="submission" date="2020-08" db="EMBL/GenBank/DDBJ databases">
        <title>Genomic Encyclopedia of Type Strains, Phase IV (KMG-IV): sequencing the most valuable type-strain genomes for metagenomic binning, comparative biology and taxonomic classification.</title>
        <authorList>
            <person name="Goeker M."/>
        </authorList>
    </citation>
    <scope>NUCLEOTIDE SEQUENCE [LARGE SCALE GENOMIC DNA]</scope>
    <source>
        <strain evidence="2 3">DSM 102235</strain>
    </source>
</reference>
<feature type="transmembrane region" description="Helical" evidence="1">
    <location>
        <begin position="15"/>
        <end position="35"/>
    </location>
</feature>
<keyword evidence="1" id="KW-0472">Membrane</keyword>
<protein>
    <recommendedName>
        <fullName evidence="4">DUF3329 domain-containing protein</fullName>
    </recommendedName>
</protein>
<organism evidence="2 3">
    <name type="scientific">Sagittula marina</name>
    <dbReference type="NCBI Taxonomy" id="943940"/>
    <lineage>
        <taxon>Bacteria</taxon>
        <taxon>Pseudomonadati</taxon>
        <taxon>Pseudomonadota</taxon>
        <taxon>Alphaproteobacteria</taxon>
        <taxon>Rhodobacterales</taxon>
        <taxon>Roseobacteraceae</taxon>
        <taxon>Sagittula</taxon>
    </lineage>
</organism>
<comment type="caution">
    <text evidence="2">The sequence shown here is derived from an EMBL/GenBank/DDBJ whole genome shotgun (WGS) entry which is preliminary data.</text>
</comment>